<organism evidence="1">
    <name type="scientific">marine sediment metagenome</name>
    <dbReference type="NCBI Taxonomy" id="412755"/>
    <lineage>
        <taxon>unclassified sequences</taxon>
        <taxon>metagenomes</taxon>
        <taxon>ecological metagenomes</taxon>
    </lineage>
</organism>
<dbReference type="AlphaFoldDB" id="A0A0F8ZFM3"/>
<gene>
    <name evidence="1" type="ORF">LCGC14_2780050</name>
</gene>
<evidence type="ECO:0000313" key="1">
    <source>
        <dbReference type="EMBL" id="KKK84765.1"/>
    </source>
</evidence>
<proteinExistence type="predicted"/>
<name>A0A0F8ZFM3_9ZZZZ</name>
<protein>
    <submittedName>
        <fullName evidence="1">Uncharacterized protein</fullName>
    </submittedName>
</protein>
<reference evidence="1" key="1">
    <citation type="journal article" date="2015" name="Nature">
        <title>Complex archaea that bridge the gap between prokaryotes and eukaryotes.</title>
        <authorList>
            <person name="Spang A."/>
            <person name="Saw J.H."/>
            <person name="Jorgensen S.L."/>
            <person name="Zaremba-Niedzwiedzka K."/>
            <person name="Martijn J."/>
            <person name="Lind A.E."/>
            <person name="van Eijk R."/>
            <person name="Schleper C."/>
            <person name="Guy L."/>
            <person name="Ettema T.J."/>
        </authorList>
    </citation>
    <scope>NUCLEOTIDE SEQUENCE</scope>
</reference>
<dbReference type="EMBL" id="LAZR01051624">
    <property type="protein sequence ID" value="KKK84765.1"/>
    <property type="molecule type" value="Genomic_DNA"/>
</dbReference>
<comment type="caution">
    <text evidence="1">The sequence shown here is derived from an EMBL/GenBank/DDBJ whole genome shotgun (WGS) entry which is preliminary data.</text>
</comment>
<sequence>MTTEITEAELKRMEQNPRRWPDVKRLTEALRACYQQATNKNELVKEARRIANDLELEVSHMDTCYSTALEAVGILRVLAAAPEPPG</sequence>
<accession>A0A0F8ZFM3</accession>